<feature type="transmembrane region" description="Helical" evidence="1">
    <location>
        <begin position="148"/>
        <end position="169"/>
    </location>
</feature>
<organism evidence="2">
    <name type="scientific">Alsobacter sp. KACC 23698</name>
    <dbReference type="NCBI Taxonomy" id="3149229"/>
    <lineage>
        <taxon>Bacteria</taxon>
        <taxon>Pseudomonadati</taxon>
        <taxon>Pseudomonadota</taxon>
        <taxon>Alphaproteobacteria</taxon>
        <taxon>Hyphomicrobiales</taxon>
        <taxon>Alsobacteraceae</taxon>
        <taxon>Alsobacter</taxon>
    </lineage>
</organism>
<dbReference type="RefSeq" id="WP_406856387.1">
    <property type="nucleotide sequence ID" value="NZ_CP157484.1"/>
</dbReference>
<proteinExistence type="predicted"/>
<dbReference type="PANTHER" id="PTHR15887:SF1">
    <property type="entry name" value="TRANSMEMBRANE PROTEIN 69"/>
    <property type="match status" value="1"/>
</dbReference>
<keyword evidence="1" id="KW-1133">Transmembrane helix</keyword>
<evidence type="ECO:0000313" key="2">
    <source>
        <dbReference type="EMBL" id="XBO39542.1"/>
    </source>
</evidence>
<name>A0AAU7JGK5_9HYPH</name>
<gene>
    <name evidence="2" type="ORF">ABEG18_01795</name>
</gene>
<evidence type="ECO:0000256" key="1">
    <source>
        <dbReference type="SAM" id="Phobius"/>
    </source>
</evidence>
<reference evidence="2" key="1">
    <citation type="submission" date="2024-05" db="EMBL/GenBank/DDBJ databases">
        <authorList>
            <person name="Kim S."/>
            <person name="Heo J."/>
            <person name="Choi H."/>
            <person name="Choi Y."/>
            <person name="Kwon S.-W."/>
            <person name="Kim Y."/>
        </authorList>
    </citation>
    <scope>NUCLEOTIDE SEQUENCE</scope>
    <source>
        <strain evidence="2">KACC 23698</strain>
    </source>
</reference>
<dbReference type="InterPro" id="IPR021836">
    <property type="entry name" value="DUF3429"/>
</dbReference>
<feature type="transmembrane region" description="Helical" evidence="1">
    <location>
        <begin position="93"/>
        <end position="111"/>
    </location>
</feature>
<protein>
    <submittedName>
        <fullName evidence="2">DUF3429 domain-containing protein</fullName>
    </submittedName>
</protein>
<feature type="transmembrane region" description="Helical" evidence="1">
    <location>
        <begin position="26"/>
        <end position="46"/>
    </location>
</feature>
<dbReference type="AlphaFoldDB" id="A0AAU7JGK5"/>
<dbReference type="PANTHER" id="PTHR15887">
    <property type="entry name" value="TRANSMEMBRANE PROTEIN 69"/>
    <property type="match status" value="1"/>
</dbReference>
<accession>A0AAU7JGK5</accession>
<dbReference type="Pfam" id="PF11911">
    <property type="entry name" value="DUF3429"/>
    <property type="match status" value="1"/>
</dbReference>
<feature type="transmembrane region" description="Helical" evidence="1">
    <location>
        <begin position="58"/>
        <end position="81"/>
    </location>
</feature>
<feature type="transmembrane region" description="Helical" evidence="1">
    <location>
        <begin position="117"/>
        <end position="136"/>
    </location>
</feature>
<sequence length="171" mass="17564">MTAPTLDTPDPAPAALRDDRVMPTSAMALGAAGVIPFVALTVAALVQADARLGLPSGFARAGLVAYGVVIASFLGGVRWGVGLLIPNREHAPSLFVMSVLPPLVAWGALFMSRPHDLVVVIGCFLVLGVSDVALAWRGAAPRWYGTLRLALTAAVVCTLLVALAMLPGAEG</sequence>
<keyword evidence="1" id="KW-0812">Transmembrane</keyword>
<keyword evidence="1" id="KW-0472">Membrane</keyword>
<dbReference type="EMBL" id="CP157484">
    <property type="protein sequence ID" value="XBO39542.1"/>
    <property type="molecule type" value="Genomic_DNA"/>
</dbReference>